<feature type="domain" description="Alpha/beta hydrolase fold-3" evidence="4">
    <location>
        <begin position="81"/>
        <end position="278"/>
    </location>
</feature>
<dbReference type="AlphaFoldDB" id="A0A498Q2I9"/>
<keyword evidence="2 5" id="KW-0378">Hydrolase</keyword>
<evidence type="ECO:0000313" key="6">
    <source>
        <dbReference type="Proteomes" id="UP000273307"/>
    </source>
</evidence>
<evidence type="ECO:0000259" key="4">
    <source>
        <dbReference type="Pfam" id="PF07859"/>
    </source>
</evidence>
<dbReference type="InterPro" id="IPR013094">
    <property type="entry name" value="AB_hydrolase_3"/>
</dbReference>
<organism evidence="5 6">
    <name type="scientific">Mycobacterium attenuatum</name>
    <dbReference type="NCBI Taxonomy" id="2341086"/>
    <lineage>
        <taxon>Bacteria</taxon>
        <taxon>Bacillati</taxon>
        <taxon>Actinomycetota</taxon>
        <taxon>Actinomycetes</taxon>
        <taxon>Mycobacteriales</taxon>
        <taxon>Mycobacteriaceae</taxon>
        <taxon>Mycobacterium</taxon>
    </lineage>
</organism>
<sequence>MTAGPSWASRTMPAMLRVTGKTRQYTTAADARKHITARALRPSPYGPPARLRSDVTVEVARRSGWPIYSVVPKNDAYTHTVVYLHGGAWVNEINSHQWRLVTYIAAGARVKVVVPIYPLIPFGRAADVVPVVAQLAAENISTEHGVCLAGDSAGGQIALSAALSLRDDQGVVLPQTVLISPALDISLSNPMINSVALTDPWLAREALSVFGECWRGDLVPFDPRVSPLAADLAGLGPLTVFSGTRDILNPDARALVQKATAAGVDVDYYERPGLLHVYPLMPIPEGRAAREVIVERLRAH</sequence>
<dbReference type="Proteomes" id="UP000273307">
    <property type="component" value="Unassembled WGS sequence"/>
</dbReference>
<dbReference type="Pfam" id="PF07859">
    <property type="entry name" value="Abhydrolase_3"/>
    <property type="match status" value="1"/>
</dbReference>
<dbReference type="EC" id="3.1.1.83" evidence="5"/>
<proteinExistence type="inferred from homology"/>
<comment type="similarity">
    <text evidence="1">Belongs to the 'GDXG' lipolytic enzyme family.</text>
</comment>
<accession>A0A498Q2I9</accession>
<dbReference type="PANTHER" id="PTHR48081">
    <property type="entry name" value="AB HYDROLASE SUPERFAMILY PROTEIN C4A8.06C"/>
    <property type="match status" value="1"/>
</dbReference>
<dbReference type="InterPro" id="IPR033140">
    <property type="entry name" value="Lipase_GDXG_put_SER_AS"/>
</dbReference>
<evidence type="ECO:0000313" key="5">
    <source>
        <dbReference type="EMBL" id="VBA39517.1"/>
    </source>
</evidence>
<dbReference type="InterPro" id="IPR050300">
    <property type="entry name" value="GDXG_lipolytic_enzyme"/>
</dbReference>
<dbReference type="GO" id="GO:0016787">
    <property type="term" value="F:hydrolase activity"/>
    <property type="evidence" value="ECO:0007669"/>
    <property type="project" value="UniProtKB-KW"/>
</dbReference>
<dbReference type="PROSITE" id="PS01174">
    <property type="entry name" value="LIPASE_GDXG_SER"/>
    <property type="match status" value="1"/>
</dbReference>
<gene>
    <name evidence="5" type="primary">mlhB</name>
    <name evidence="5" type="ORF">LAUMK136_03041</name>
</gene>
<name>A0A498Q2I9_9MYCO</name>
<keyword evidence="6" id="KW-1185">Reference proteome</keyword>
<dbReference type="SUPFAM" id="SSF53474">
    <property type="entry name" value="alpha/beta-Hydrolases"/>
    <property type="match status" value="1"/>
</dbReference>
<dbReference type="EMBL" id="UPHP01000071">
    <property type="protein sequence ID" value="VBA39517.1"/>
    <property type="molecule type" value="Genomic_DNA"/>
</dbReference>
<evidence type="ECO:0000256" key="1">
    <source>
        <dbReference type="ARBA" id="ARBA00010515"/>
    </source>
</evidence>
<evidence type="ECO:0000256" key="3">
    <source>
        <dbReference type="PROSITE-ProRule" id="PRU10038"/>
    </source>
</evidence>
<evidence type="ECO:0000256" key="2">
    <source>
        <dbReference type="ARBA" id="ARBA00022801"/>
    </source>
</evidence>
<reference evidence="5 6" key="1">
    <citation type="submission" date="2018-09" db="EMBL/GenBank/DDBJ databases">
        <authorList>
            <person name="Tagini F."/>
        </authorList>
    </citation>
    <scope>NUCLEOTIDE SEQUENCE [LARGE SCALE GENOMIC DNA]</scope>
    <source>
        <strain evidence="5 6">MK136</strain>
    </source>
</reference>
<dbReference type="Gene3D" id="3.40.50.1820">
    <property type="entry name" value="alpha/beta hydrolase"/>
    <property type="match status" value="1"/>
</dbReference>
<dbReference type="InterPro" id="IPR029058">
    <property type="entry name" value="AB_hydrolase_fold"/>
</dbReference>
<protein>
    <submittedName>
        <fullName evidence="5">Monoterpene epsilon-lactone hydrolase</fullName>
        <ecNumber evidence="5">3.1.1.83</ecNumber>
    </submittedName>
</protein>
<dbReference type="PANTHER" id="PTHR48081:SF8">
    <property type="entry name" value="ALPHA_BETA HYDROLASE FOLD-3 DOMAIN-CONTAINING PROTEIN-RELATED"/>
    <property type="match status" value="1"/>
</dbReference>
<feature type="active site" evidence="3">
    <location>
        <position position="152"/>
    </location>
</feature>